<organism evidence="1 2">
    <name type="scientific">Dallia pectoralis</name>
    <name type="common">Alaska blackfish</name>
    <dbReference type="NCBI Taxonomy" id="75939"/>
    <lineage>
        <taxon>Eukaryota</taxon>
        <taxon>Metazoa</taxon>
        <taxon>Chordata</taxon>
        <taxon>Craniata</taxon>
        <taxon>Vertebrata</taxon>
        <taxon>Euteleostomi</taxon>
        <taxon>Actinopterygii</taxon>
        <taxon>Neopterygii</taxon>
        <taxon>Teleostei</taxon>
        <taxon>Protacanthopterygii</taxon>
        <taxon>Esociformes</taxon>
        <taxon>Umbridae</taxon>
        <taxon>Dallia</taxon>
    </lineage>
</organism>
<protein>
    <submittedName>
        <fullName evidence="1">Uncharacterized protein</fullName>
    </submittedName>
</protein>
<proteinExistence type="predicted"/>
<dbReference type="EMBL" id="CM055729">
    <property type="protein sequence ID" value="KAJ8015156.1"/>
    <property type="molecule type" value="Genomic_DNA"/>
</dbReference>
<comment type="caution">
    <text evidence="1">The sequence shown here is derived from an EMBL/GenBank/DDBJ whole genome shotgun (WGS) entry which is preliminary data.</text>
</comment>
<gene>
    <name evidence="1" type="ORF">DPEC_G00023220</name>
</gene>
<reference evidence="1" key="1">
    <citation type="submission" date="2021-05" db="EMBL/GenBank/DDBJ databases">
        <authorList>
            <person name="Pan Q."/>
            <person name="Jouanno E."/>
            <person name="Zahm M."/>
            <person name="Klopp C."/>
            <person name="Cabau C."/>
            <person name="Louis A."/>
            <person name="Berthelot C."/>
            <person name="Parey E."/>
            <person name="Roest Crollius H."/>
            <person name="Montfort J."/>
            <person name="Robinson-Rechavi M."/>
            <person name="Bouchez O."/>
            <person name="Lampietro C."/>
            <person name="Lopez Roques C."/>
            <person name="Donnadieu C."/>
            <person name="Postlethwait J."/>
            <person name="Bobe J."/>
            <person name="Dillon D."/>
            <person name="Chandos A."/>
            <person name="von Hippel F."/>
            <person name="Guiguen Y."/>
        </authorList>
    </citation>
    <scope>NUCLEOTIDE SEQUENCE</scope>
    <source>
        <strain evidence="1">YG-Jan2019</strain>
    </source>
</reference>
<accession>A0ACC2HHC2</accession>
<evidence type="ECO:0000313" key="1">
    <source>
        <dbReference type="EMBL" id="KAJ8015156.1"/>
    </source>
</evidence>
<sequence>MSKKSQITKILQNLHKELVQVDPSKDAKKSKPAASPGSPNVSTIEKASFLDACDVYGNPLHSTVLEDLSPQSYQNENAADKEGAAKRRKGPYNKVNTENTKTKTTTQAGRGQVKRKSGKSVLPMESSLAKNGQSKIGLKTKNRPQREIARVSGGEDLTDAQSGTPAPQKKALRTNKSANKEDGEMSTSAPGCDTQPIQRKRRASLSSEDRTDEGISWNPCKKKKVSSVHQEERSKSSVRKPRRSSQGPKRSGAGPTQGDKQRQRNVKNPTDLDVVLDSFLEFVSEYLDTLDSNAVKQAIRALSSSFEDELTEMITSSKELKGLKMENAKINAATNKKRARLLEAKNELIRSEIQLRALQKDQSELEQRLTDIRKGTSFLKDLSQLHQSYLDHRKAHPDQREEYGPSSLPALLLEARGVLATEDQLKTVNERLRQALDRQPS</sequence>
<dbReference type="Proteomes" id="UP001157502">
    <property type="component" value="Chromosome 2"/>
</dbReference>
<name>A0ACC2HHC2_DALPE</name>
<evidence type="ECO:0000313" key="2">
    <source>
        <dbReference type="Proteomes" id="UP001157502"/>
    </source>
</evidence>
<keyword evidence="2" id="KW-1185">Reference proteome</keyword>